<dbReference type="PANTHER" id="PTHR10039:SF5">
    <property type="entry name" value="NACHT DOMAIN-CONTAINING PROTEIN"/>
    <property type="match status" value="1"/>
</dbReference>
<dbReference type="Proteomes" id="UP001301769">
    <property type="component" value="Unassembled WGS sequence"/>
</dbReference>
<feature type="domain" description="Nephrocystin 3-like N-terminal" evidence="2">
    <location>
        <begin position="276"/>
        <end position="312"/>
    </location>
</feature>
<dbReference type="EMBL" id="MU858299">
    <property type="protein sequence ID" value="KAK4207371.1"/>
    <property type="molecule type" value="Genomic_DNA"/>
</dbReference>
<reference evidence="3" key="1">
    <citation type="journal article" date="2023" name="Mol. Phylogenet. Evol.">
        <title>Genome-scale phylogeny and comparative genomics of the fungal order Sordariales.</title>
        <authorList>
            <person name="Hensen N."/>
            <person name="Bonometti L."/>
            <person name="Westerberg I."/>
            <person name="Brannstrom I.O."/>
            <person name="Guillou S."/>
            <person name="Cros-Aarteil S."/>
            <person name="Calhoun S."/>
            <person name="Haridas S."/>
            <person name="Kuo A."/>
            <person name="Mondo S."/>
            <person name="Pangilinan J."/>
            <person name="Riley R."/>
            <person name="LaButti K."/>
            <person name="Andreopoulos B."/>
            <person name="Lipzen A."/>
            <person name="Chen C."/>
            <person name="Yan M."/>
            <person name="Daum C."/>
            <person name="Ng V."/>
            <person name="Clum A."/>
            <person name="Steindorff A."/>
            <person name="Ohm R.A."/>
            <person name="Martin F."/>
            <person name="Silar P."/>
            <person name="Natvig D.O."/>
            <person name="Lalanne C."/>
            <person name="Gautier V."/>
            <person name="Ament-Velasquez S.L."/>
            <person name="Kruys A."/>
            <person name="Hutchinson M.I."/>
            <person name="Powell A.J."/>
            <person name="Barry K."/>
            <person name="Miller A.N."/>
            <person name="Grigoriev I.V."/>
            <person name="Debuchy R."/>
            <person name="Gladieux P."/>
            <person name="Hiltunen Thoren M."/>
            <person name="Johannesson H."/>
        </authorList>
    </citation>
    <scope>NUCLEOTIDE SEQUENCE</scope>
    <source>
        <strain evidence="3">PSN293</strain>
    </source>
</reference>
<evidence type="ECO:0000256" key="1">
    <source>
        <dbReference type="ARBA" id="ARBA00022737"/>
    </source>
</evidence>
<evidence type="ECO:0000313" key="3">
    <source>
        <dbReference type="EMBL" id="KAK4207371.1"/>
    </source>
</evidence>
<proteinExistence type="predicted"/>
<protein>
    <recommendedName>
        <fullName evidence="2">Nephrocystin 3-like N-terminal domain-containing protein</fullName>
    </recommendedName>
</protein>
<reference evidence="3" key="2">
    <citation type="submission" date="2023-05" db="EMBL/GenBank/DDBJ databases">
        <authorList>
            <consortium name="Lawrence Berkeley National Laboratory"/>
            <person name="Steindorff A."/>
            <person name="Hensen N."/>
            <person name="Bonometti L."/>
            <person name="Westerberg I."/>
            <person name="Brannstrom I.O."/>
            <person name="Guillou S."/>
            <person name="Cros-Aarteil S."/>
            <person name="Calhoun S."/>
            <person name="Haridas S."/>
            <person name="Kuo A."/>
            <person name="Mondo S."/>
            <person name="Pangilinan J."/>
            <person name="Riley R."/>
            <person name="Labutti K."/>
            <person name="Andreopoulos B."/>
            <person name="Lipzen A."/>
            <person name="Chen C."/>
            <person name="Yanf M."/>
            <person name="Daum C."/>
            <person name="Ng V."/>
            <person name="Clum A."/>
            <person name="Ohm R."/>
            <person name="Martin F."/>
            <person name="Silar P."/>
            <person name="Natvig D."/>
            <person name="Lalanne C."/>
            <person name="Gautier V."/>
            <person name="Ament-Velasquez S.L."/>
            <person name="Kruys A."/>
            <person name="Hutchinson M.I."/>
            <person name="Powell A.J."/>
            <person name="Barry K."/>
            <person name="Miller A.N."/>
            <person name="Grigoriev I.V."/>
            <person name="Debuchy R."/>
            <person name="Gladieux P."/>
            <person name="Thoren M.H."/>
            <person name="Johannesson H."/>
        </authorList>
    </citation>
    <scope>NUCLEOTIDE SEQUENCE</scope>
    <source>
        <strain evidence="3">PSN293</strain>
    </source>
</reference>
<dbReference type="InterPro" id="IPR056884">
    <property type="entry name" value="NPHP3-like_N"/>
</dbReference>
<keyword evidence="4" id="KW-1185">Reference proteome</keyword>
<dbReference type="AlphaFoldDB" id="A0AAN6XVG6"/>
<accession>A0AAN6XVG6</accession>
<gene>
    <name evidence="3" type="ORF">QBC37DRAFT_96295</name>
</gene>
<evidence type="ECO:0000313" key="4">
    <source>
        <dbReference type="Proteomes" id="UP001301769"/>
    </source>
</evidence>
<dbReference type="PANTHER" id="PTHR10039">
    <property type="entry name" value="AMELOGENIN"/>
    <property type="match status" value="1"/>
</dbReference>
<name>A0AAN6XVG6_9PEZI</name>
<organism evidence="3 4">
    <name type="scientific">Rhypophila decipiens</name>
    <dbReference type="NCBI Taxonomy" id="261697"/>
    <lineage>
        <taxon>Eukaryota</taxon>
        <taxon>Fungi</taxon>
        <taxon>Dikarya</taxon>
        <taxon>Ascomycota</taxon>
        <taxon>Pezizomycotina</taxon>
        <taxon>Sordariomycetes</taxon>
        <taxon>Sordariomycetidae</taxon>
        <taxon>Sordariales</taxon>
        <taxon>Naviculisporaceae</taxon>
        <taxon>Rhypophila</taxon>
    </lineage>
</organism>
<keyword evidence="1" id="KW-0677">Repeat</keyword>
<comment type="caution">
    <text evidence="3">The sequence shown here is derived from an EMBL/GenBank/DDBJ whole genome shotgun (WGS) entry which is preliminary data.</text>
</comment>
<sequence>MEAIVAIGLSSDILQFIEVTKKLVSSAEQIFKHGGSLEYLELEKTAQRLRDVAERITFRELELDRGIDASLIGLCRDCISITNELLPILDSLKVGDDGRKWRSAQQALKARWKKEEVDALERRLDRIGKTLTTHSMMSQQEAIGRKLHDLEDRSHRDNAQRTNEMESLKVQLREAFELLREDLRNGEQQQARMQRLRDITGRHTWGIGPTDLSELGSITGKEAQYAAEQIVLQQFRFPGIDDRYDGVHAAHDKTFAWVFAPTTTSEASCKASSNFTPFRNWFASDDRLFWITGKPGSGKSTLMKYLCSHEQTGQRLAQ</sequence>
<evidence type="ECO:0000259" key="2">
    <source>
        <dbReference type="Pfam" id="PF24883"/>
    </source>
</evidence>
<dbReference type="Pfam" id="PF24883">
    <property type="entry name" value="NPHP3_N"/>
    <property type="match status" value="1"/>
</dbReference>